<accession>A0A9P6CMD3</accession>
<evidence type="ECO:0000313" key="2">
    <source>
        <dbReference type="EMBL" id="KAF9471622.1"/>
    </source>
</evidence>
<dbReference type="EMBL" id="MU155650">
    <property type="protein sequence ID" value="KAF9471622.1"/>
    <property type="molecule type" value="Genomic_DNA"/>
</dbReference>
<gene>
    <name evidence="2" type="ORF">BDN70DRAFT_975642</name>
</gene>
<protein>
    <submittedName>
        <fullName evidence="2">Uncharacterized protein</fullName>
    </submittedName>
</protein>
<reference evidence="2" key="1">
    <citation type="submission" date="2020-11" db="EMBL/GenBank/DDBJ databases">
        <authorList>
            <consortium name="DOE Joint Genome Institute"/>
            <person name="Ahrendt S."/>
            <person name="Riley R."/>
            <person name="Andreopoulos W."/>
            <person name="Labutti K."/>
            <person name="Pangilinan J."/>
            <person name="Ruiz-Duenas F.J."/>
            <person name="Barrasa J.M."/>
            <person name="Sanchez-Garcia M."/>
            <person name="Camarero S."/>
            <person name="Miyauchi S."/>
            <person name="Serrano A."/>
            <person name="Linde D."/>
            <person name="Babiker R."/>
            <person name="Drula E."/>
            <person name="Ayuso-Fernandez I."/>
            <person name="Pacheco R."/>
            <person name="Padilla G."/>
            <person name="Ferreira P."/>
            <person name="Barriuso J."/>
            <person name="Kellner H."/>
            <person name="Castanera R."/>
            <person name="Alfaro M."/>
            <person name="Ramirez L."/>
            <person name="Pisabarro A.G."/>
            <person name="Kuo A."/>
            <person name="Tritt A."/>
            <person name="Lipzen A."/>
            <person name="He G."/>
            <person name="Yan M."/>
            <person name="Ng V."/>
            <person name="Cullen D."/>
            <person name="Martin F."/>
            <person name="Rosso M.-N."/>
            <person name="Henrissat B."/>
            <person name="Hibbett D."/>
            <person name="Martinez A.T."/>
            <person name="Grigoriev I.V."/>
        </authorList>
    </citation>
    <scope>NUCLEOTIDE SEQUENCE</scope>
    <source>
        <strain evidence="2">CIRM-BRFM 674</strain>
    </source>
</reference>
<dbReference type="AlphaFoldDB" id="A0A9P6CMD3"/>
<evidence type="ECO:0000256" key="1">
    <source>
        <dbReference type="SAM" id="SignalP"/>
    </source>
</evidence>
<feature type="signal peptide" evidence="1">
    <location>
        <begin position="1"/>
        <end position="20"/>
    </location>
</feature>
<proteinExistence type="predicted"/>
<dbReference type="OrthoDB" id="2857942at2759"/>
<keyword evidence="3" id="KW-1185">Reference proteome</keyword>
<keyword evidence="1" id="KW-0732">Signal</keyword>
<feature type="chain" id="PRO_5040371358" evidence="1">
    <location>
        <begin position="21"/>
        <end position="174"/>
    </location>
</feature>
<organism evidence="2 3">
    <name type="scientific">Pholiota conissans</name>
    <dbReference type="NCBI Taxonomy" id="109636"/>
    <lineage>
        <taxon>Eukaryota</taxon>
        <taxon>Fungi</taxon>
        <taxon>Dikarya</taxon>
        <taxon>Basidiomycota</taxon>
        <taxon>Agaricomycotina</taxon>
        <taxon>Agaricomycetes</taxon>
        <taxon>Agaricomycetidae</taxon>
        <taxon>Agaricales</taxon>
        <taxon>Agaricineae</taxon>
        <taxon>Strophariaceae</taxon>
        <taxon>Pholiota</taxon>
    </lineage>
</organism>
<sequence>MQFKLTALVSAAVLAAPVLAQNVNYEGFASTVSCSGSAFGCTDGGAICCSLPTGFGFSAQFNNLPSGSQGQGYTGGGCGNFVFSVFGPGTKCQNLGGGRVSNLNWFHSPQGGRRAVQARAAEEATACSEPSYFRYTVNGAERTIKVPATTGSAQTIADLYLARNMTALSAYEDY</sequence>
<evidence type="ECO:0000313" key="3">
    <source>
        <dbReference type="Proteomes" id="UP000807469"/>
    </source>
</evidence>
<dbReference type="Proteomes" id="UP000807469">
    <property type="component" value="Unassembled WGS sequence"/>
</dbReference>
<name>A0A9P6CMD3_9AGAR</name>
<comment type="caution">
    <text evidence="2">The sequence shown here is derived from an EMBL/GenBank/DDBJ whole genome shotgun (WGS) entry which is preliminary data.</text>
</comment>